<dbReference type="GO" id="GO:1902884">
    <property type="term" value="P:positive regulation of response to oxidative stress"/>
    <property type="evidence" value="ECO:0007669"/>
    <property type="project" value="InterPro"/>
</dbReference>
<name>A0AA36DL76_CYLNA</name>
<comment type="caution">
    <text evidence="1">The sequence shown here is derived from an EMBL/GenBank/DDBJ whole genome shotgun (WGS) entry which is preliminary data.</text>
</comment>
<reference evidence="1" key="1">
    <citation type="submission" date="2023-07" db="EMBL/GenBank/DDBJ databases">
        <authorList>
            <consortium name="CYATHOMIX"/>
        </authorList>
    </citation>
    <scope>NUCLEOTIDE SEQUENCE</scope>
    <source>
        <strain evidence="1">N/A</strain>
    </source>
</reference>
<gene>
    <name evidence="1" type="ORF">CYNAS_LOCUS60</name>
</gene>
<proteinExistence type="predicted"/>
<dbReference type="EMBL" id="CATQJL010000001">
    <property type="protein sequence ID" value="CAJ0588077.1"/>
    <property type="molecule type" value="Genomic_DNA"/>
</dbReference>
<evidence type="ECO:0000313" key="1">
    <source>
        <dbReference type="EMBL" id="CAJ0588077.1"/>
    </source>
</evidence>
<sequence length="178" mass="21242">MEEESGISWVQFATVRHPIKRFLSGYADKCLRRSTTAEKLERFCLKCKDIHCFVKELYNFLNLFYAKNFVQPLPTLFTDYDYVAVHFAPQNWYCNFDKYIDDYNILRQGENREGIMKYAQEFKTILTKANVPDEYAEEIHRQLLKFVFSRSLEKCLMLEHLPTQPKDSRQDHISNGRC</sequence>
<protein>
    <submittedName>
        <fullName evidence="1">Uncharacterized protein</fullName>
    </submittedName>
</protein>
<dbReference type="PANTHER" id="PTHR22900">
    <property type="entry name" value="PROTEIN CBG14245-RELATED"/>
    <property type="match status" value="1"/>
</dbReference>
<dbReference type="GO" id="GO:0047756">
    <property type="term" value="F:chondroitin 4-sulfotransferase activity"/>
    <property type="evidence" value="ECO:0007669"/>
    <property type="project" value="InterPro"/>
</dbReference>
<dbReference type="AlphaFoldDB" id="A0AA36DL76"/>
<keyword evidence="2" id="KW-1185">Reference proteome</keyword>
<dbReference type="GO" id="GO:0050650">
    <property type="term" value="P:chondroitin sulfate proteoglycan biosynthetic process"/>
    <property type="evidence" value="ECO:0007669"/>
    <property type="project" value="InterPro"/>
</dbReference>
<organism evidence="1 2">
    <name type="scientific">Cylicocyclus nassatus</name>
    <name type="common">Nematode worm</name>
    <dbReference type="NCBI Taxonomy" id="53992"/>
    <lineage>
        <taxon>Eukaryota</taxon>
        <taxon>Metazoa</taxon>
        <taxon>Ecdysozoa</taxon>
        <taxon>Nematoda</taxon>
        <taxon>Chromadorea</taxon>
        <taxon>Rhabditida</taxon>
        <taxon>Rhabditina</taxon>
        <taxon>Rhabditomorpha</taxon>
        <taxon>Strongyloidea</taxon>
        <taxon>Strongylidae</taxon>
        <taxon>Cylicocyclus</taxon>
    </lineage>
</organism>
<evidence type="ECO:0000313" key="2">
    <source>
        <dbReference type="Proteomes" id="UP001176961"/>
    </source>
</evidence>
<dbReference type="Proteomes" id="UP001176961">
    <property type="component" value="Unassembled WGS sequence"/>
</dbReference>
<dbReference type="PANTHER" id="PTHR22900:SF5">
    <property type="entry name" value="PROTEIN CBG14245"/>
    <property type="match status" value="1"/>
</dbReference>
<dbReference type="InterPro" id="IPR007669">
    <property type="entry name" value="Chst-1-like"/>
</dbReference>
<dbReference type="GO" id="GO:0016020">
    <property type="term" value="C:membrane"/>
    <property type="evidence" value="ECO:0007669"/>
    <property type="project" value="InterPro"/>
</dbReference>
<accession>A0AA36DL76</accession>
<dbReference type="InterPro" id="IPR005331">
    <property type="entry name" value="Sulfotransferase"/>
</dbReference>
<dbReference type="Pfam" id="PF03567">
    <property type="entry name" value="Sulfotransfer_2"/>
    <property type="match status" value="1"/>
</dbReference>